<dbReference type="OrthoDB" id="5242130at2"/>
<dbReference type="Gene3D" id="2.60.40.3440">
    <property type="match status" value="1"/>
</dbReference>
<dbReference type="STRING" id="1891926.Fuma_00478"/>
<dbReference type="Proteomes" id="UP000187735">
    <property type="component" value="Chromosome"/>
</dbReference>
<keyword evidence="9" id="KW-1185">Reference proteome</keyword>
<dbReference type="GO" id="GO:0005509">
    <property type="term" value="F:calcium ion binding"/>
    <property type="evidence" value="ECO:0007669"/>
    <property type="project" value="InterPro"/>
</dbReference>
<dbReference type="InterPro" id="IPR041690">
    <property type="entry name" value="Cadherin_5"/>
</dbReference>
<dbReference type="Pfam" id="PF03160">
    <property type="entry name" value="Calx-beta"/>
    <property type="match status" value="2"/>
</dbReference>
<evidence type="ECO:0000313" key="8">
    <source>
        <dbReference type="EMBL" id="APZ90894.1"/>
    </source>
</evidence>
<dbReference type="Pfam" id="PF00353">
    <property type="entry name" value="HemolysinCabind"/>
    <property type="match status" value="5"/>
</dbReference>
<dbReference type="InterPro" id="IPR013783">
    <property type="entry name" value="Ig-like_fold"/>
</dbReference>
<dbReference type="Gene3D" id="2.60.40.2030">
    <property type="match status" value="5"/>
</dbReference>
<accession>A0A1P8WA06</accession>
<dbReference type="InterPro" id="IPR001343">
    <property type="entry name" value="Hemolysn_Ca-bd"/>
</dbReference>
<dbReference type="SUPFAM" id="SSF51120">
    <property type="entry name" value="beta-Roll"/>
    <property type="match status" value="2"/>
</dbReference>
<feature type="domain" description="PKD" evidence="7">
    <location>
        <begin position="3117"/>
        <end position="3198"/>
    </location>
</feature>
<keyword evidence="2" id="KW-0964">Secreted</keyword>
<dbReference type="PROSITE" id="PS00330">
    <property type="entry name" value="HEMOLYSIN_CALCIUM"/>
    <property type="match status" value="1"/>
</dbReference>
<dbReference type="GO" id="GO:0007154">
    <property type="term" value="P:cell communication"/>
    <property type="evidence" value="ECO:0007669"/>
    <property type="project" value="InterPro"/>
</dbReference>
<evidence type="ECO:0000256" key="6">
    <source>
        <dbReference type="SAM" id="MobiDB-lite"/>
    </source>
</evidence>
<dbReference type="SMART" id="SM00237">
    <property type="entry name" value="Calx_beta"/>
    <property type="match status" value="1"/>
</dbReference>
<dbReference type="NCBIfam" id="NF012211">
    <property type="entry name" value="tand_rpt_95"/>
    <property type="match status" value="3"/>
</dbReference>
<dbReference type="PANTHER" id="PTHR38340:SF1">
    <property type="entry name" value="S-LAYER PROTEIN"/>
    <property type="match status" value="1"/>
</dbReference>
<evidence type="ECO:0000256" key="2">
    <source>
        <dbReference type="ARBA" id="ARBA00022525"/>
    </source>
</evidence>
<dbReference type="InterPro" id="IPR038081">
    <property type="entry name" value="CalX-like_sf"/>
</dbReference>
<evidence type="ECO:0000256" key="3">
    <source>
        <dbReference type="ARBA" id="ARBA00022729"/>
    </source>
</evidence>
<dbReference type="InterPro" id="IPR000601">
    <property type="entry name" value="PKD_dom"/>
</dbReference>
<evidence type="ECO:0000256" key="5">
    <source>
        <dbReference type="ARBA" id="ARBA00022837"/>
    </source>
</evidence>
<dbReference type="InterPro" id="IPR018511">
    <property type="entry name" value="Hemolysin-typ_Ca-bd_CS"/>
</dbReference>
<dbReference type="EMBL" id="CP017641">
    <property type="protein sequence ID" value="APZ90894.1"/>
    <property type="molecule type" value="Genomic_DNA"/>
</dbReference>
<organism evidence="8 9">
    <name type="scientific">Fuerstiella marisgermanici</name>
    <dbReference type="NCBI Taxonomy" id="1891926"/>
    <lineage>
        <taxon>Bacteria</taxon>
        <taxon>Pseudomonadati</taxon>
        <taxon>Planctomycetota</taxon>
        <taxon>Planctomycetia</taxon>
        <taxon>Planctomycetales</taxon>
        <taxon>Planctomycetaceae</taxon>
        <taxon>Fuerstiella</taxon>
    </lineage>
</organism>
<dbReference type="GO" id="GO:0016020">
    <property type="term" value="C:membrane"/>
    <property type="evidence" value="ECO:0007669"/>
    <property type="project" value="InterPro"/>
</dbReference>
<dbReference type="PANTHER" id="PTHR38340">
    <property type="entry name" value="S-LAYER PROTEIN"/>
    <property type="match status" value="1"/>
</dbReference>
<dbReference type="Gene3D" id="2.60.40.10">
    <property type="entry name" value="Immunoglobulins"/>
    <property type="match status" value="1"/>
</dbReference>
<feature type="region of interest" description="Disordered" evidence="6">
    <location>
        <begin position="3392"/>
        <end position="3428"/>
    </location>
</feature>
<keyword evidence="4" id="KW-0677">Repeat</keyword>
<dbReference type="InterPro" id="IPR011049">
    <property type="entry name" value="Serralysin-like_metalloprot_C"/>
</dbReference>
<evidence type="ECO:0000259" key="7">
    <source>
        <dbReference type="PROSITE" id="PS50093"/>
    </source>
</evidence>
<reference evidence="8 9" key="1">
    <citation type="journal article" date="2016" name="Front. Microbiol.">
        <title>Fuerstia marisgermanicae gen. nov., sp. nov., an Unusual Member of the Phylum Planctomycetes from the German Wadden Sea.</title>
        <authorList>
            <person name="Kohn T."/>
            <person name="Heuer A."/>
            <person name="Jogler M."/>
            <person name="Vollmers J."/>
            <person name="Boedeker C."/>
            <person name="Bunk B."/>
            <person name="Rast P."/>
            <person name="Borchert D."/>
            <person name="Glockner I."/>
            <person name="Freese H.M."/>
            <person name="Klenk H.P."/>
            <person name="Overmann J."/>
            <person name="Kaster A.K."/>
            <person name="Rohde M."/>
            <person name="Wiegand S."/>
            <person name="Jogler C."/>
        </authorList>
    </citation>
    <scope>NUCLEOTIDE SEQUENCE [LARGE SCALE GENOMIC DNA]</scope>
    <source>
        <strain evidence="8 9">NH11</strain>
    </source>
</reference>
<name>A0A1P8WA06_9PLAN</name>
<evidence type="ECO:0000256" key="1">
    <source>
        <dbReference type="ARBA" id="ARBA00004613"/>
    </source>
</evidence>
<dbReference type="PROSITE" id="PS50093">
    <property type="entry name" value="PKD"/>
    <property type="match status" value="1"/>
</dbReference>
<dbReference type="InterPro" id="IPR003644">
    <property type="entry name" value="Calx_beta"/>
</dbReference>
<dbReference type="Pfam" id="PF17892">
    <property type="entry name" value="Cadherin_5"/>
    <property type="match status" value="4"/>
</dbReference>
<dbReference type="RefSeq" id="WP_077022723.1">
    <property type="nucleotide sequence ID" value="NZ_CP017641.1"/>
</dbReference>
<comment type="subcellular location">
    <subcellularLocation>
        <location evidence="1">Secreted</location>
    </subcellularLocation>
</comment>
<dbReference type="Gene3D" id="2.150.10.10">
    <property type="entry name" value="Serralysin-like metalloprotease, C-terminal"/>
    <property type="match status" value="2"/>
</dbReference>
<evidence type="ECO:0000256" key="4">
    <source>
        <dbReference type="ARBA" id="ARBA00022737"/>
    </source>
</evidence>
<dbReference type="KEGG" id="fmr:Fuma_00478"/>
<sequence length="3599" mass="374072">MPRTTITSLLNRFRNTSAKRRGRANRRRQRPADLEVLESRVLLTVAPLANNDQFTTAEDATLSPAAGLLENDSDPQGYDIEVAAINGQSLSVSAGSEIATATADPNLPIFTTSLNAQNYYGFRFELTEATTIERVGGNFQFFSGTGPFAAIVALDSQADFPDAEDLSTPDVVATAVIPLAYQDDGEKSAEINADLQPGWYAVMFGTEQFGSTGITGVYLNSAPVDGTTFIHSQPEVPRFLTPTPASKIPNSRLFVTLEGGAFVPTDFALPSGAALNVSPDGQFVYDPQDAFNDLAVGQQGSEQFTYTIRSSAGLESTATSTITVHGVNDIPTAAAQSGLVSENSLMSKAAAIGLLSGAADPDGDSLFVSAINGAPLVPGQPISLPSGAEITVNADGSLLYNPTVVFDGLTDGETGSDSLTFTISDGNGGTAQETLSITINGFNDAPQIDALTDPIVIEEGQTATLSGTLIDSEGDATLTASLGDITLAADGVNWTWTYESTDSAPLQNVTITASDSVRDPDTLSFDLTVNHVPTVTATVNLSASTVEEGQQFTVSGSYTESQPTLSHEVSIAWDDFSGTQSTFSLPDSGSLNAGDEFVAAGVDATLTVTFVNPAVLNPGMTSYNLNAAASSSPSQFTVADSYVLFVADDGVVGNELWIYDHNGPRLLKDINPGVGSSAAYGLVANGDMVAFAADDGVNGTELWITDGTRLVANLNSGGTAQPRGLVAFRSDFYFTANSDASYGAFYRTDGTLAGTTQILSDDFVNGAYANAARPKVVGDQLYFRAAGRSEGGSPTGEELFVTDGTSSGTRLVRDIVPGTQSSAAEFMTDVDGTGFFQVTNASGKFELWKTDGTETGTVMVSDIVPGEGSPGAVGLKSLTALNGELYFGADDGIHGYELWKSDGTAGGTVRVTDINPNGNGFLSGDFEGTTSMAALGDELFFLGQDVNGDFELWKTDGTASGTIELEINPGSSGSWAQGFASFGNSLAFIADDGTHGRELWFTDGTSAGTQLLVDSNPGSATNQLAMLRSHGDSLVMRGSSRPSPASSDDYEFWTYNPAGNPFAEVGFSIDYAYPDDRSAEGEQDRTVTLVVDNGEPDPATASQSIIVTNVAPELDAVGSSSDSVFEAETVVVTGFIVDPSIDDTHVVDVDWGNGISSTATLGAREAAGIPFTAAHEFAESKVNPYIVTLTVTDDDGGGGATVTTEVLVSNKVPEITNVTLSETAIDEGGSVSLSVEFDDSPESHLVDVDWGDGTVDIVFVDSGFSFASLDHTYVDDFPFGTPEDTFQIVVTVNDAESTSLPATADVIVRNVAPQITSFSLTGDPENASRVILSAEYFDVGVEQEVGIELSWGDGTGEAFWLAPGETSVELSHLYVSDAGSPVDGGYEVTFGFVDDDFGFDVTTAQVAVSAKPEVTFDTYSLSFDEDAGTVQIPVLLSVPSSADITIPVIYGGTAMEGFDPEFADYTLVSTDVFIPSGQASGTLTLQILDDNIDEFEQETIELTLLETAGVTLGRTPIMTVSIFDNDVPTLSFSTQDPTFVWEDHGSVNLVAELSGPRDFDTIVQVFVSGSAANNEDYTVSSPDLETDFDGNRVLRIPAGLTAATLQVDITDNQVNETFYESLRFSISPESPDVQVGDDSVTLYVRDNDPLVTIGDADKDLDFRTVTEGDSVAVSVDLSAPTNVDTLIPLTSYGYWRRRASATDFAAPSSVTIPAGSTSATLTIPTADDNLDELSERFLIATNVGGAPQGNRVYIQINDDDTSVVNVRARTNVGEGASFPVTVSLTKPSVNDVLVKIRFSGTATSAKTVTTTQAFSFTPIQRPGDYSFPLRLRHNQDREAWITIPAGSTSATFPIGVNKDGIGEGKEKIVMSIVSVSGGAQRGTGDTVNILANRASSVAKKDVSKAPVSYTDGQLLIDTSRPNVTIDRADVERYAALFTGNGEIEDSTFVDDSLLTGSNGLLSNATMFFDANFNSRRDFLDLDGDGVFSEGDLVEPAFVSALDGSVYYTIPDAFDLNGDGTFDNSEGQLVMMGGIDTSVDQPLEQAITAPLGYGIISPMSTVVSELMQQRDLDLVAASQLTLSALGLEGFALAANNYLFNAAEGDILAGEAYRTDVRLVVTTRLITALFEGSSGADALTVGRAVYQNIAEKLNGALFDFESTAFLQSVIQGVSFRLATDIDSTVTSAAAAIISSLQHRVSEVPNDASRQYVDAMAQLHKTAEVELVPVIRGLSAATDLTQVVTDNTGTGLDALVSATEVSNVLPPEMYVSDIAVQEGVDGTTVAILQVALRGGTDVPVSVSYGTTEGSADEFDSDYVPTAGVLTWQPGDAEIKTIQVEVNGDGQFEEDEYFDVTFSDADGLVMRHDFGRIFILNDDVFGFTAESTDQPTNVRVVADGDQIEVYQDDVLAFTGGISDSGPITISAFDSVETAFELEILSPGPLLTNGIQFVGGGSELDTLVVSSTLTEGSLISLTDATSGQVEFDTGLVTFSGIEAVLDSLSATIEVQSALTEGGAVTLSAFNPVFPVEVGDSLTWTITGPNGLMIEGSGQDFTFDAGDNGDYQAELVLQRVGRGEVRATAEFSTSNIAPTAVNDVREISENVGPVIVDLLNNDSDPAGAADQLTIVAIDATAAVGIVLLESGTATYDPNGQFEGLAVGQTAVDSFSYTIDDGDGGSDTATVSITILGANDAPTVGGPLTVIATEDDATFTVDLLAGASDIDFGDVLAVDAITLVSHDDSGIIIGTNTLTVDPLAYNHLAAGDSEAIEYAFNVVDGNGGTVAQTAIITITGTNDRPAVSGPVNTGSTEDDATFTVDLLSEASDVDLSDVLNVDALTLTSGDDTGVTVGTNELTVDPAAYDHLAVGESEVIGYSYNVVDGNGGIVPQTAMVTISGVNDGPTVSAQVSAAATEDDGTFTVDLLAGGSDVDISDVLNVDSLTLAAGDDSGVTVGGNVLTIDPAAYNHLAVGESEVIGFSYNIVDGNGGSVVQTATVTISGSNDAPTIIAPVSAAATEDDGPFTVDLLEGASDEDLSDVLNVDALTLTSGDDNGVTVGANALIIDPAAYNYLAVGESEVVTFSYDIVDGNGGSVAQTATVTILGVNDVATFADITSSHPDAGNASSDGLITLAGTVRDADTSDELTVTVNWGDGSAVETLTVARPADGFSINHQYSNGGLYEITATIDDGNGSAQTVTATAAVEGVGLIGDALFFIGTDYRDKITIDETWVYDGSGWWWNPGNWDRRIVAFGQLDGDWFYETFDPSNVSSLHLDMLGGNDRVIVTTDVGVPVNADLGSGHDLAIIASSAASILAGDGNDEVWTGSGNDTVNGGAGDDLIGTDGGSDTISDPSGDNTIFSGSGNDSVTTGDGDDFILSLNGHNTIDAGHGNNVIITGSGRDTVSAGDGDDNISTDGGRDAIRAGNGNNTIDSGGGSDIVITGNGNDDVRLGAGDDVALLGSGNDTARGGSGNDAIIGGDGDDDLRGQSGRDVLIGGRGADDLRAGTGDDLLISGRTSYDDDLAAIDAIMQAWTSDNSYAARVSALQSGATSGGIALTPGSSVFSDEDNEVLRGQGGQNWYFAGQSSDSVPNNDEDEFVDWLDDMNL</sequence>
<dbReference type="Pfam" id="PF17963">
    <property type="entry name" value="Big_9"/>
    <property type="match status" value="2"/>
</dbReference>
<dbReference type="SUPFAM" id="SSF49299">
    <property type="entry name" value="PKD domain"/>
    <property type="match status" value="1"/>
</dbReference>
<dbReference type="GO" id="GO:0005576">
    <property type="term" value="C:extracellular region"/>
    <property type="evidence" value="ECO:0007669"/>
    <property type="project" value="UniProtKB-SubCell"/>
</dbReference>
<keyword evidence="3" id="KW-0732">Signal</keyword>
<gene>
    <name evidence="8" type="primary">hlyA_1</name>
    <name evidence="8" type="ORF">Fuma_00478</name>
</gene>
<keyword evidence="5" id="KW-0106">Calcium</keyword>
<dbReference type="NCBIfam" id="TIGR01965">
    <property type="entry name" value="VCBS_repeat"/>
    <property type="match status" value="5"/>
</dbReference>
<evidence type="ECO:0000313" key="9">
    <source>
        <dbReference type="Proteomes" id="UP000187735"/>
    </source>
</evidence>
<protein>
    <submittedName>
        <fullName evidence="8">Hemolysin, chromosomal</fullName>
    </submittedName>
</protein>
<dbReference type="InterPro" id="IPR050557">
    <property type="entry name" value="RTX_toxin/Mannuronan_C5-epim"/>
</dbReference>
<dbReference type="SUPFAM" id="SSF141072">
    <property type="entry name" value="CalX-like"/>
    <property type="match status" value="5"/>
</dbReference>
<dbReference type="InterPro" id="IPR035986">
    <property type="entry name" value="PKD_dom_sf"/>
</dbReference>
<dbReference type="InterPro" id="IPR010221">
    <property type="entry name" value="VCBS_dom"/>
</dbReference>
<proteinExistence type="predicted"/>